<reference evidence="1" key="1">
    <citation type="journal article" date="2020" name="Stud. Mycol.">
        <title>101 Dothideomycetes genomes: a test case for predicting lifestyles and emergence of pathogens.</title>
        <authorList>
            <person name="Haridas S."/>
            <person name="Albert R."/>
            <person name="Binder M."/>
            <person name="Bloem J."/>
            <person name="Labutti K."/>
            <person name="Salamov A."/>
            <person name="Andreopoulos B."/>
            <person name="Baker S."/>
            <person name="Barry K."/>
            <person name="Bills G."/>
            <person name="Bluhm B."/>
            <person name="Cannon C."/>
            <person name="Castanera R."/>
            <person name="Culley D."/>
            <person name="Daum C."/>
            <person name="Ezra D."/>
            <person name="Gonzalez J."/>
            <person name="Henrissat B."/>
            <person name="Kuo A."/>
            <person name="Liang C."/>
            <person name="Lipzen A."/>
            <person name="Lutzoni F."/>
            <person name="Magnuson J."/>
            <person name="Mondo S."/>
            <person name="Nolan M."/>
            <person name="Ohm R."/>
            <person name="Pangilinan J."/>
            <person name="Park H.-J."/>
            <person name="Ramirez L."/>
            <person name="Alfaro M."/>
            <person name="Sun H."/>
            <person name="Tritt A."/>
            <person name="Yoshinaga Y."/>
            <person name="Zwiers L.-H."/>
            <person name="Turgeon B."/>
            <person name="Goodwin S."/>
            <person name="Spatafora J."/>
            <person name="Crous P."/>
            <person name="Grigoriev I."/>
        </authorList>
    </citation>
    <scope>NUCLEOTIDE SEQUENCE</scope>
    <source>
        <strain evidence="1">Tuck. ex Michener</strain>
    </source>
</reference>
<organism evidence="1 2">
    <name type="scientific">Viridothelium virens</name>
    <name type="common">Speckled blister lichen</name>
    <name type="synonym">Trypethelium virens</name>
    <dbReference type="NCBI Taxonomy" id="1048519"/>
    <lineage>
        <taxon>Eukaryota</taxon>
        <taxon>Fungi</taxon>
        <taxon>Dikarya</taxon>
        <taxon>Ascomycota</taxon>
        <taxon>Pezizomycotina</taxon>
        <taxon>Dothideomycetes</taxon>
        <taxon>Dothideomycetes incertae sedis</taxon>
        <taxon>Trypetheliales</taxon>
        <taxon>Trypetheliaceae</taxon>
        <taxon>Viridothelium</taxon>
    </lineage>
</organism>
<proteinExistence type="predicted"/>
<gene>
    <name evidence="1" type="ORF">EV356DRAFT_513457</name>
</gene>
<dbReference type="Proteomes" id="UP000800092">
    <property type="component" value="Unassembled WGS sequence"/>
</dbReference>
<sequence length="189" mass="21678">MANALVFATYDIKPEEWGDFAQAAAIKGTDIKPYILVYSCFPQDTTSRTNDIAAVVKSELKSATYQELRTLFRKIVGSEESLTPALFLILDEESARDREVLIVDREAVWVNEADGTRMECDPESIGEENADQYKQKVIWRRWRVSFEKAEFYWIVLSRQGPFNLESDDYFQKCLQDIEIGPFEDSAAPP</sequence>
<evidence type="ECO:0000313" key="2">
    <source>
        <dbReference type="Proteomes" id="UP000800092"/>
    </source>
</evidence>
<name>A0A6A6HCW6_VIRVR</name>
<dbReference type="OrthoDB" id="3914127at2759"/>
<protein>
    <submittedName>
        <fullName evidence="1">Uncharacterized protein</fullName>
    </submittedName>
</protein>
<accession>A0A6A6HCW6</accession>
<dbReference type="AlphaFoldDB" id="A0A6A6HCW6"/>
<dbReference type="EMBL" id="ML991788">
    <property type="protein sequence ID" value="KAF2235877.1"/>
    <property type="molecule type" value="Genomic_DNA"/>
</dbReference>
<keyword evidence="2" id="KW-1185">Reference proteome</keyword>
<evidence type="ECO:0000313" key="1">
    <source>
        <dbReference type="EMBL" id="KAF2235877.1"/>
    </source>
</evidence>